<dbReference type="InterPro" id="IPR013785">
    <property type="entry name" value="Aldolase_TIM"/>
</dbReference>
<keyword evidence="4" id="KW-0408">Iron</keyword>
<dbReference type="GO" id="GO:0046872">
    <property type="term" value="F:metal ion binding"/>
    <property type="evidence" value="ECO:0007669"/>
    <property type="project" value="UniProtKB-KW"/>
</dbReference>
<dbReference type="EMBL" id="BQKE01000009">
    <property type="protein sequence ID" value="GJM64945.1"/>
    <property type="molecule type" value="Genomic_DNA"/>
</dbReference>
<evidence type="ECO:0000256" key="2">
    <source>
        <dbReference type="ARBA" id="ARBA00022691"/>
    </source>
</evidence>
<protein>
    <submittedName>
        <fullName evidence="7">His-Xaa-Ser system radical SAM maturase HxsC</fullName>
    </submittedName>
</protein>
<dbReference type="GO" id="GO:0051536">
    <property type="term" value="F:iron-sulfur cluster binding"/>
    <property type="evidence" value="ECO:0007669"/>
    <property type="project" value="UniProtKB-KW"/>
</dbReference>
<evidence type="ECO:0000259" key="6">
    <source>
        <dbReference type="PROSITE" id="PS51918"/>
    </source>
</evidence>
<evidence type="ECO:0000313" key="8">
    <source>
        <dbReference type="Proteomes" id="UP001310022"/>
    </source>
</evidence>
<dbReference type="SFLD" id="SFLDG01067">
    <property type="entry name" value="SPASM/twitch_domain_containing"/>
    <property type="match status" value="1"/>
</dbReference>
<dbReference type="PANTHER" id="PTHR11228:SF7">
    <property type="entry name" value="PQQA PEPTIDE CYCLASE"/>
    <property type="match status" value="1"/>
</dbReference>
<evidence type="ECO:0000256" key="5">
    <source>
        <dbReference type="ARBA" id="ARBA00023014"/>
    </source>
</evidence>
<dbReference type="Gene3D" id="3.20.20.70">
    <property type="entry name" value="Aldolase class I"/>
    <property type="match status" value="1"/>
</dbReference>
<dbReference type="SUPFAM" id="SSF102114">
    <property type="entry name" value="Radical SAM enzymes"/>
    <property type="match status" value="1"/>
</dbReference>
<dbReference type="SFLD" id="SFLDG01103">
    <property type="entry name" value="Uncharacterised_Radical_SAM_Su"/>
    <property type="match status" value="1"/>
</dbReference>
<dbReference type="Proteomes" id="UP001310022">
    <property type="component" value="Unassembled WGS sequence"/>
</dbReference>
<proteinExistence type="predicted"/>
<dbReference type="PROSITE" id="PS51918">
    <property type="entry name" value="RADICAL_SAM"/>
    <property type="match status" value="1"/>
</dbReference>
<name>A0AAN5AMD4_9BACT</name>
<keyword evidence="5" id="KW-0411">Iron-sulfur</keyword>
<organism evidence="7 8">
    <name type="scientific">Persicobacter diffluens</name>
    <dbReference type="NCBI Taxonomy" id="981"/>
    <lineage>
        <taxon>Bacteria</taxon>
        <taxon>Pseudomonadati</taxon>
        <taxon>Bacteroidota</taxon>
        <taxon>Cytophagia</taxon>
        <taxon>Cytophagales</taxon>
        <taxon>Persicobacteraceae</taxon>
        <taxon>Persicobacter</taxon>
    </lineage>
</organism>
<dbReference type="InterPro" id="IPR058240">
    <property type="entry name" value="rSAM_sf"/>
</dbReference>
<keyword evidence="2" id="KW-0949">S-adenosyl-L-methionine</keyword>
<accession>A0AAN5AMD4</accession>
<sequence>MTLLRTRGKAIGVEHILVGRVEHSDEGIYLRNEQQSADPVAFLSEASEKEVAMPAIIGVRNLNHLDEGDIVLVDGRGSVQSLFRGNSFHNSLFITDRCNSNCLMCSQPPKDKEDLDHYYGINNQVIDLMPQTVQELGITGGEPTLLGERFPMLLNKLKVQLPETDVHVLTNGRSFAWKNVVDGISQIEHYKTVYGVPLYSDYAPLHDYIVQAKDAFNQTVIGLHNAARYGLRLEVRVVLHKQTYKRLPALARFIYQNLPFVEHIAFMGLEYTGYTPYNTEKLFINPDEYANELAEAVEYLSSFGMHVSIYNLQHCLLPERLWKFTRNSISDWKRGYLDECANCSQLESCGGVFTTSKQHSANIKAIASV</sequence>
<dbReference type="AlphaFoldDB" id="A0AAN5AMD4"/>
<dbReference type="InterPro" id="IPR050377">
    <property type="entry name" value="Radical_SAM_PqqE_MftC-like"/>
</dbReference>
<evidence type="ECO:0000256" key="4">
    <source>
        <dbReference type="ARBA" id="ARBA00023004"/>
    </source>
</evidence>
<feature type="domain" description="Radical SAM core" evidence="6">
    <location>
        <begin position="84"/>
        <end position="306"/>
    </location>
</feature>
<gene>
    <name evidence="7" type="ORF">PEDI_54970</name>
</gene>
<dbReference type="RefSeq" id="WP_338240011.1">
    <property type="nucleotide sequence ID" value="NZ_BQKE01000009.1"/>
</dbReference>
<dbReference type="NCBIfam" id="TIGR03977">
    <property type="entry name" value="rSAM_pair_HxsC"/>
    <property type="match status" value="1"/>
</dbReference>
<comment type="caution">
    <text evidence="7">The sequence shown here is derived from an EMBL/GenBank/DDBJ whole genome shotgun (WGS) entry which is preliminary data.</text>
</comment>
<dbReference type="GO" id="GO:0003824">
    <property type="term" value="F:catalytic activity"/>
    <property type="evidence" value="ECO:0007669"/>
    <property type="project" value="InterPro"/>
</dbReference>
<keyword evidence="8" id="KW-1185">Reference proteome</keyword>
<evidence type="ECO:0000256" key="3">
    <source>
        <dbReference type="ARBA" id="ARBA00022723"/>
    </source>
</evidence>
<keyword evidence="3" id="KW-0479">Metal-binding</keyword>
<evidence type="ECO:0000256" key="1">
    <source>
        <dbReference type="ARBA" id="ARBA00001966"/>
    </source>
</evidence>
<dbReference type="Pfam" id="PF04055">
    <property type="entry name" value="Radical_SAM"/>
    <property type="match status" value="1"/>
</dbReference>
<dbReference type="PANTHER" id="PTHR11228">
    <property type="entry name" value="RADICAL SAM DOMAIN PROTEIN"/>
    <property type="match status" value="1"/>
</dbReference>
<dbReference type="InterPro" id="IPR007197">
    <property type="entry name" value="rSAM"/>
</dbReference>
<evidence type="ECO:0000313" key="7">
    <source>
        <dbReference type="EMBL" id="GJM64945.1"/>
    </source>
</evidence>
<reference evidence="7 8" key="1">
    <citation type="submission" date="2021-12" db="EMBL/GenBank/DDBJ databases">
        <title>Genome sequencing of bacteria with rrn-lacking chromosome and rrn-plasmid.</title>
        <authorList>
            <person name="Anda M."/>
            <person name="Iwasaki W."/>
        </authorList>
    </citation>
    <scope>NUCLEOTIDE SEQUENCE [LARGE SCALE GENOMIC DNA]</scope>
    <source>
        <strain evidence="7 8">NBRC 15940</strain>
    </source>
</reference>
<dbReference type="SFLD" id="SFLDS00029">
    <property type="entry name" value="Radical_SAM"/>
    <property type="match status" value="1"/>
</dbReference>
<dbReference type="CDD" id="cd01335">
    <property type="entry name" value="Radical_SAM"/>
    <property type="match status" value="1"/>
</dbReference>
<dbReference type="InterPro" id="IPR024032">
    <property type="entry name" value="rSAM_paired_HxsC"/>
</dbReference>
<comment type="cofactor">
    <cofactor evidence="1">
        <name>[4Fe-4S] cluster</name>
        <dbReference type="ChEBI" id="CHEBI:49883"/>
    </cofactor>
</comment>